<dbReference type="OrthoDB" id="5464673at2"/>
<dbReference type="EMBL" id="SNWP01000012">
    <property type="protein sequence ID" value="TDO25796.1"/>
    <property type="molecule type" value="Genomic_DNA"/>
</dbReference>
<dbReference type="RefSeq" id="WP_133475287.1">
    <property type="nucleotide sequence ID" value="NZ_SNWP01000012.1"/>
</dbReference>
<feature type="signal peptide" evidence="1">
    <location>
        <begin position="1"/>
        <end position="19"/>
    </location>
</feature>
<keyword evidence="3" id="KW-1185">Reference proteome</keyword>
<dbReference type="Pfam" id="PF14903">
    <property type="entry name" value="WG_beta_rep"/>
    <property type="match status" value="9"/>
</dbReference>
<accession>A0A4R6IV12</accession>
<proteinExistence type="predicted"/>
<gene>
    <name evidence="2" type="ORF">BC659_2719</name>
</gene>
<evidence type="ECO:0000313" key="3">
    <source>
        <dbReference type="Proteomes" id="UP000295741"/>
    </source>
</evidence>
<dbReference type="InterPro" id="IPR032774">
    <property type="entry name" value="WG_beta_rep"/>
</dbReference>
<organism evidence="2 3">
    <name type="scientific">Sediminibacterium goheungense</name>
    <dbReference type="NCBI Taxonomy" id="1086393"/>
    <lineage>
        <taxon>Bacteria</taxon>
        <taxon>Pseudomonadati</taxon>
        <taxon>Bacteroidota</taxon>
        <taxon>Chitinophagia</taxon>
        <taxon>Chitinophagales</taxon>
        <taxon>Chitinophagaceae</taxon>
        <taxon>Sediminibacterium</taxon>
    </lineage>
</organism>
<reference evidence="2 3" key="1">
    <citation type="submission" date="2019-03" db="EMBL/GenBank/DDBJ databases">
        <title>Genomic Encyclopedia of Archaeal and Bacterial Type Strains, Phase II (KMG-II): from individual species to whole genera.</title>
        <authorList>
            <person name="Goeker M."/>
        </authorList>
    </citation>
    <scope>NUCLEOTIDE SEQUENCE [LARGE SCALE GENOMIC DNA]</scope>
    <source>
        <strain evidence="2 3">DSM 28323</strain>
    </source>
</reference>
<evidence type="ECO:0000313" key="2">
    <source>
        <dbReference type="EMBL" id="TDO25796.1"/>
    </source>
</evidence>
<comment type="caution">
    <text evidence="2">The sequence shown here is derived from an EMBL/GenBank/DDBJ whole genome shotgun (WGS) entry which is preliminary data.</text>
</comment>
<dbReference type="PANTHER" id="PTHR37841">
    <property type="entry name" value="GLR2918 PROTEIN"/>
    <property type="match status" value="1"/>
</dbReference>
<sequence length="528" mass="59831">MKKIFTFFVCCWMAFCSYAQDGYRVFTKTVDGKEKYGIVNANGNIVAPAKYDWLGNEYHDGFITAYISELKTVDNSNLAFAPAKTGYYWLHKYGFIDVNGKELTTFTYEMTRDFSNGVAEVRMNNKWGLINTQGKEITPIKYEEIKKTYNDQVDAVLRMYYEYKDSKKKYGLLSINGRELTAPIYDEINSFNEGLATMQKNGMMGVLNTEGKEVVPARYSIASEGYKFVGGLCRVTWNGKWGFIDKTGKEVIPLVYDRVFGFDKDGTCMVRQGTQVGRIDKTGKVVAPLKYDRVEPLSDGLYNVKVNNLYGWIDQNGKDVIAPSYEYGSSFVGGIAYVRTGNFFGAINKNNEVKIPMKYEYISRMDESKPLLWFKQNGKHGFFSETFTEITPAKYTQIYSPVEGRSFVRIDNKWGMVNDKGREITEVKYDTLVNAKQSECVIAALNQKIGLIANDGKILIPVKYDNIFGYSEGMCAVLLNNKIGFVDVDGKEVIAPQFDDADDFINGKAQVKKGNDVFYIDKTGKKLQ</sequence>
<dbReference type="Proteomes" id="UP000295741">
    <property type="component" value="Unassembled WGS sequence"/>
</dbReference>
<feature type="chain" id="PRO_5021032945" evidence="1">
    <location>
        <begin position="20"/>
        <end position="528"/>
    </location>
</feature>
<dbReference type="PANTHER" id="PTHR37841:SF1">
    <property type="entry name" value="DUF3298 DOMAIN-CONTAINING PROTEIN"/>
    <property type="match status" value="1"/>
</dbReference>
<protein>
    <submittedName>
        <fullName evidence="2">WG repeat protein</fullName>
    </submittedName>
</protein>
<keyword evidence="1" id="KW-0732">Signal</keyword>
<evidence type="ECO:0000256" key="1">
    <source>
        <dbReference type="SAM" id="SignalP"/>
    </source>
</evidence>
<name>A0A4R6IV12_9BACT</name>
<dbReference type="AlphaFoldDB" id="A0A4R6IV12"/>